<gene>
    <name evidence="4" type="ORF">RDWZM_001476</name>
</gene>
<evidence type="ECO:0000259" key="3">
    <source>
        <dbReference type="PROSITE" id="PS50157"/>
    </source>
</evidence>
<reference evidence="4" key="1">
    <citation type="submission" date="2022-12" db="EMBL/GenBank/DDBJ databases">
        <title>Genome assemblies of Blomia tropicalis.</title>
        <authorList>
            <person name="Cui Y."/>
        </authorList>
    </citation>
    <scope>NUCLEOTIDE SEQUENCE</scope>
    <source>
        <tissue evidence="4">Adult mites</tissue>
    </source>
</reference>
<feature type="non-terminal residue" evidence="4">
    <location>
        <position position="492"/>
    </location>
</feature>
<comment type="caution">
    <text evidence="4">The sequence shown here is derived from an EMBL/GenBank/DDBJ whole genome shotgun (WGS) entry which is preliminary data.</text>
</comment>
<dbReference type="InterPro" id="IPR052797">
    <property type="entry name" value="RegFact_GeneExpr_CellDeath"/>
</dbReference>
<proteinExistence type="predicted"/>
<dbReference type="Gene3D" id="3.30.160.60">
    <property type="entry name" value="Classic Zinc Finger"/>
    <property type="match status" value="1"/>
</dbReference>
<name>A0A9Q0MBS2_BLOTA</name>
<evidence type="ECO:0000256" key="2">
    <source>
        <dbReference type="SAM" id="MobiDB-lite"/>
    </source>
</evidence>
<dbReference type="OMA" id="RINNIDH"/>
<dbReference type="AlphaFoldDB" id="A0A9Q0MBS2"/>
<dbReference type="EMBL" id="JAPWDV010000001">
    <property type="protein sequence ID" value="KAJ6222931.1"/>
    <property type="molecule type" value="Genomic_DNA"/>
</dbReference>
<dbReference type="GO" id="GO:0008270">
    <property type="term" value="F:zinc ion binding"/>
    <property type="evidence" value="ECO:0007669"/>
    <property type="project" value="UniProtKB-KW"/>
</dbReference>
<keyword evidence="1" id="KW-0479">Metal-binding</keyword>
<organism evidence="4 5">
    <name type="scientific">Blomia tropicalis</name>
    <name type="common">Mite</name>
    <dbReference type="NCBI Taxonomy" id="40697"/>
    <lineage>
        <taxon>Eukaryota</taxon>
        <taxon>Metazoa</taxon>
        <taxon>Ecdysozoa</taxon>
        <taxon>Arthropoda</taxon>
        <taxon>Chelicerata</taxon>
        <taxon>Arachnida</taxon>
        <taxon>Acari</taxon>
        <taxon>Acariformes</taxon>
        <taxon>Sarcoptiformes</taxon>
        <taxon>Astigmata</taxon>
        <taxon>Glycyphagoidea</taxon>
        <taxon>Echimyopodidae</taxon>
        <taxon>Blomia</taxon>
    </lineage>
</organism>
<dbReference type="PROSITE" id="PS00028">
    <property type="entry name" value="ZINC_FINGER_C2H2_1"/>
    <property type="match status" value="2"/>
</dbReference>
<feature type="compositionally biased region" description="Basic residues" evidence="2">
    <location>
        <begin position="128"/>
        <end position="141"/>
    </location>
</feature>
<sequence length="492" mass="57982">MSSAISCPFCNYTFGTSDGLLKHKKAKHPIEFKNQYQNYICHFCSEPFRTHVRYIDHLKSKHANEFDLKFTSSSFPNKDEFCIWKMETESQTKSNFVAKRTPAIRRTCTNVTYYCNRVGTSRKSLSTGKRKPKNHGSRKTTRSCPAAMIVNIDQSGAYHVNFYGAHLDHDFNLQHLSLTQTDKLKLKEAIEKANFNKSMVLANFKNFGCNEEKKRINNIDHKDLNNIMYKFHMIPKGQNPNFDTNDGDDIYVDQFECLQRNIEFYKDKQFNPYAHVDIVFEEYGVVEKFGSEMVCFDTSDQSYTPYSAVKLINILVFDPEKMEPIPVGHIYTLHNDDEENMITFFSKIREKCCENILSKLFICDMTSMQLYYDAWVFVMGPPTDKIICEYHLMRYWKSQIELKLNMLDKMDEKEKRTLSTDIEKRLLNLIQILDQFEFEQASQDLQQFLNRICQIELAHSLNGILEYRHYWASCYRIMTDSIINKKIENFNR</sequence>
<keyword evidence="1" id="KW-0863">Zinc-finger</keyword>
<accession>A0A9Q0MBS2</accession>
<feature type="domain" description="C2H2-type" evidence="3">
    <location>
        <begin position="5"/>
        <end position="33"/>
    </location>
</feature>
<feature type="region of interest" description="Disordered" evidence="2">
    <location>
        <begin position="122"/>
        <end position="142"/>
    </location>
</feature>
<dbReference type="PANTHER" id="PTHR33936">
    <property type="entry name" value="PROTEIN CBG17840"/>
    <property type="match status" value="1"/>
</dbReference>
<feature type="domain" description="C2H2-type" evidence="3">
    <location>
        <begin position="39"/>
        <end position="67"/>
    </location>
</feature>
<evidence type="ECO:0000313" key="5">
    <source>
        <dbReference type="Proteomes" id="UP001142055"/>
    </source>
</evidence>
<dbReference type="PANTHER" id="PTHR33936:SF24">
    <property type="entry name" value="C2H2-TYPE DOMAIN-CONTAINING PROTEIN"/>
    <property type="match status" value="1"/>
</dbReference>
<dbReference type="PROSITE" id="PS50157">
    <property type="entry name" value="ZINC_FINGER_C2H2_2"/>
    <property type="match status" value="2"/>
</dbReference>
<protein>
    <recommendedName>
        <fullName evidence="3">C2H2-type domain-containing protein</fullName>
    </recommendedName>
</protein>
<keyword evidence="1" id="KW-0862">Zinc</keyword>
<evidence type="ECO:0000256" key="1">
    <source>
        <dbReference type="PROSITE-ProRule" id="PRU00042"/>
    </source>
</evidence>
<evidence type="ECO:0000313" key="4">
    <source>
        <dbReference type="EMBL" id="KAJ6222931.1"/>
    </source>
</evidence>
<dbReference type="Proteomes" id="UP001142055">
    <property type="component" value="Chromosome 1"/>
</dbReference>
<dbReference type="SMART" id="SM00355">
    <property type="entry name" value="ZnF_C2H2"/>
    <property type="match status" value="2"/>
</dbReference>
<dbReference type="InterPro" id="IPR013087">
    <property type="entry name" value="Znf_C2H2_type"/>
</dbReference>
<keyword evidence="5" id="KW-1185">Reference proteome</keyword>